<dbReference type="EMBL" id="AWWV01016460">
    <property type="protein sequence ID" value="OMO49539.1"/>
    <property type="molecule type" value="Genomic_DNA"/>
</dbReference>
<dbReference type="Gramene" id="OMO49539">
    <property type="protein sequence ID" value="OMO49539"/>
    <property type="gene ID" value="CCACVL1_30940"/>
</dbReference>
<sequence>MDPDTSVDVNRFRCSGRRTTNKVTATPSESFRKQKVKVCFHSKFYRLKFRIQIAKK</sequence>
<evidence type="ECO:0000313" key="1">
    <source>
        <dbReference type="EMBL" id="OMO49539.1"/>
    </source>
</evidence>
<organism evidence="1 2">
    <name type="scientific">Corchorus capsularis</name>
    <name type="common">Jute</name>
    <dbReference type="NCBI Taxonomy" id="210143"/>
    <lineage>
        <taxon>Eukaryota</taxon>
        <taxon>Viridiplantae</taxon>
        <taxon>Streptophyta</taxon>
        <taxon>Embryophyta</taxon>
        <taxon>Tracheophyta</taxon>
        <taxon>Spermatophyta</taxon>
        <taxon>Magnoliopsida</taxon>
        <taxon>eudicotyledons</taxon>
        <taxon>Gunneridae</taxon>
        <taxon>Pentapetalae</taxon>
        <taxon>rosids</taxon>
        <taxon>malvids</taxon>
        <taxon>Malvales</taxon>
        <taxon>Malvaceae</taxon>
        <taxon>Grewioideae</taxon>
        <taxon>Apeibeae</taxon>
        <taxon>Corchorus</taxon>
    </lineage>
</organism>
<evidence type="ECO:0000313" key="2">
    <source>
        <dbReference type="Proteomes" id="UP000188268"/>
    </source>
</evidence>
<keyword evidence="2" id="KW-1185">Reference proteome</keyword>
<comment type="caution">
    <text evidence="1">The sequence shown here is derived from an EMBL/GenBank/DDBJ whole genome shotgun (WGS) entry which is preliminary data.</text>
</comment>
<reference evidence="1 2" key="1">
    <citation type="submission" date="2013-09" db="EMBL/GenBank/DDBJ databases">
        <title>Corchorus capsularis genome sequencing.</title>
        <authorList>
            <person name="Alam M."/>
            <person name="Haque M.S."/>
            <person name="Islam M.S."/>
            <person name="Emdad E.M."/>
            <person name="Islam M.M."/>
            <person name="Ahmed B."/>
            <person name="Halim A."/>
            <person name="Hossen Q.M.M."/>
            <person name="Hossain M.Z."/>
            <person name="Ahmed R."/>
            <person name="Khan M.M."/>
            <person name="Islam R."/>
            <person name="Rashid M.M."/>
            <person name="Khan S.A."/>
            <person name="Rahman M.S."/>
            <person name="Alam M."/>
        </authorList>
    </citation>
    <scope>NUCLEOTIDE SEQUENCE [LARGE SCALE GENOMIC DNA]</scope>
    <source>
        <strain evidence="2">cv. CVL-1</strain>
        <tissue evidence="1">Whole seedling</tissue>
    </source>
</reference>
<protein>
    <submittedName>
        <fullName evidence="1">Uncharacterized protein</fullName>
    </submittedName>
</protein>
<proteinExistence type="predicted"/>
<dbReference type="AlphaFoldDB" id="A0A1R3FUJ7"/>
<accession>A0A1R3FUJ7</accession>
<gene>
    <name evidence="1" type="ORF">CCACVL1_30940</name>
</gene>
<dbReference type="Proteomes" id="UP000188268">
    <property type="component" value="Unassembled WGS sequence"/>
</dbReference>
<name>A0A1R3FUJ7_COCAP</name>